<dbReference type="PROSITE" id="PS50982">
    <property type="entry name" value="MBD"/>
    <property type="match status" value="1"/>
</dbReference>
<evidence type="ECO:0000256" key="1">
    <source>
        <dbReference type="SAM" id="MobiDB-lite"/>
    </source>
</evidence>
<dbReference type="EMBL" id="JAQMWT010000145">
    <property type="protein sequence ID" value="KAJ8609243.1"/>
    <property type="molecule type" value="Genomic_DNA"/>
</dbReference>
<organism evidence="3 4">
    <name type="scientific">Chrysophaeum taylorii</name>
    <dbReference type="NCBI Taxonomy" id="2483200"/>
    <lineage>
        <taxon>Eukaryota</taxon>
        <taxon>Sar</taxon>
        <taxon>Stramenopiles</taxon>
        <taxon>Ochrophyta</taxon>
        <taxon>Pelagophyceae</taxon>
        <taxon>Pelagomonadales</taxon>
        <taxon>Pelagomonadaceae</taxon>
        <taxon>Chrysophaeum</taxon>
    </lineage>
</organism>
<evidence type="ECO:0000313" key="4">
    <source>
        <dbReference type="Proteomes" id="UP001230188"/>
    </source>
</evidence>
<keyword evidence="4" id="KW-1185">Reference proteome</keyword>
<dbReference type="InterPro" id="IPR001739">
    <property type="entry name" value="Methyl_CpG_DNA-bd"/>
</dbReference>
<dbReference type="GO" id="GO:0003677">
    <property type="term" value="F:DNA binding"/>
    <property type="evidence" value="ECO:0007669"/>
    <property type="project" value="InterPro"/>
</dbReference>
<protein>
    <recommendedName>
        <fullName evidence="2">MBD domain-containing protein</fullName>
    </recommendedName>
</protein>
<dbReference type="Proteomes" id="UP001230188">
    <property type="component" value="Unassembled WGS sequence"/>
</dbReference>
<accession>A0AAD7XPP8</accession>
<proteinExistence type="predicted"/>
<dbReference type="Pfam" id="PF01429">
    <property type="entry name" value="MBD"/>
    <property type="match status" value="1"/>
</dbReference>
<dbReference type="Gene3D" id="3.30.890.10">
    <property type="entry name" value="Methyl-cpg-binding Protein 2, Chain A"/>
    <property type="match status" value="1"/>
</dbReference>
<dbReference type="InterPro" id="IPR016177">
    <property type="entry name" value="DNA-bd_dom_sf"/>
</dbReference>
<evidence type="ECO:0000259" key="2">
    <source>
        <dbReference type="PROSITE" id="PS50982"/>
    </source>
</evidence>
<feature type="compositionally biased region" description="Basic and acidic residues" evidence="1">
    <location>
        <begin position="295"/>
        <end position="316"/>
    </location>
</feature>
<comment type="caution">
    <text evidence="3">The sequence shown here is derived from an EMBL/GenBank/DDBJ whole genome shotgun (WGS) entry which is preliminary data.</text>
</comment>
<dbReference type="AlphaFoldDB" id="A0AAD7XPP8"/>
<sequence>MACSGGGVQRRRPVNYEMVAAVVPDVGDGTFRKSDEAKNALYERVSRPRRAEVTLDGPARCVVEARWPRGERQEMVLRALYLVERRSRQTLADALASLPSRNWPWSSSERADATSFVQEGPRKDLRGVARRLGRSLGEVIEWYYSSHKPSREYAETKDARRAAAARHALSSSKVAALASYLVSCGAPRQNLDGWTASARIRSSGTSKGTVNVYYHAPSGKTYRSRADVARAFGLDPAASPRRDDKPLVVATPDNDHELAERFAEKRCATCGVDYWSTARQCRSCDAAFLRPAEPRKRLYDDQSNERRRRRRLDERPIVQPRVAAAS</sequence>
<dbReference type="SUPFAM" id="SSF54171">
    <property type="entry name" value="DNA-binding domain"/>
    <property type="match status" value="1"/>
</dbReference>
<feature type="domain" description="MBD" evidence="2">
    <location>
        <begin position="180"/>
        <end position="254"/>
    </location>
</feature>
<gene>
    <name evidence="3" type="ORF">CTAYLR_008058</name>
</gene>
<reference evidence="3" key="1">
    <citation type="submission" date="2023-01" db="EMBL/GenBank/DDBJ databases">
        <title>Metagenome sequencing of chrysophaentin producing Chrysophaeum taylorii.</title>
        <authorList>
            <person name="Davison J."/>
            <person name="Bewley C."/>
        </authorList>
    </citation>
    <scope>NUCLEOTIDE SEQUENCE</scope>
    <source>
        <strain evidence="3">NIES-1699</strain>
    </source>
</reference>
<feature type="region of interest" description="Disordered" evidence="1">
    <location>
        <begin position="295"/>
        <end position="326"/>
    </location>
</feature>
<name>A0AAD7XPP8_9STRA</name>
<evidence type="ECO:0000313" key="3">
    <source>
        <dbReference type="EMBL" id="KAJ8609243.1"/>
    </source>
</evidence>